<dbReference type="Proteomes" id="UP000219452">
    <property type="component" value="Unassembled WGS sequence"/>
</dbReference>
<dbReference type="GO" id="GO:0016020">
    <property type="term" value="C:membrane"/>
    <property type="evidence" value="ECO:0007669"/>
    <property type="project" value="InterPro"/>
</dbReference>
<feature type="coiled-coil region" evidence="1">
    <location>
        <begin position="143"/>
        <end position="170"/>
    </location>
</feature>
<evidence type="ECO:0000313" key="5">
    <source>
        <dbReference type="Proteomes" id="UP000219452"/>
    </source>
</evidence>
<keyword evidence="4" id="KW-0808">Transferase</keyword>
<keyword evidence="1" id="KW-0175">Coiled coil</keyword>
<keyword evidence="4" id="KW-0418">Kinase</keyword>
<dbReference type="InterPro" id="IPR010559">
    <property type="entry name" value="Sig_transdc_His_kin_internal"/>
</dbReference>
<sequence length="370" mass="43350">MNRAWSYLRSHWRNVVIHLFVWLFYLAFNNILLLTNSNNKANIVQLFVTYPLVAILFYVNVYGIIAPSVERRKYVQIILKTILLTGAYILVRYIVFFYIFPFLDFSNEYSKTRVMFQRFLPDSIWIASQYLLFSYGYWFAIYSVQLERKKRRIEADISILERDKARTELAFLQAKLNPHFLYNTLNFLFSDALEASPRLADSIMCLSQMMRSVSEVSKQPMVSVSNELTYIRNYLKLQQYRFGSQLNVQLTITGTEYEHHISLPPLTLISLVENIFKYGEVFNHSVPAQINVHLSETGLRFQTVNKRTEEPNYRQGGLGLTNINSQLSILYKDNYTLDIKEEEGIFSVDLQLSNYKSAYPLPLNKQSQEA</sequence>
<dbReference type="OrthoDB" id="9792992at2"/>
<feature type="domain" description="Signal transduction histidine kinase internal region" evidence="3">
    <location>
        <begin position="168"/>
        <end position="246"/>
    </location>
</feature>
<protein>
    <submittedName>
        <fullName evidence="4">Histidine kinase</fullName>
    </submittedName>
</protein>
<evidence type="ECO:0000313" key="4">
    <source>
        <dbReference type="EMBL" id="SOD99141.1"/>
    </source>
</evidence>
<keyword evidence="2" id="KW-1133">Transmembrane helix</keyword>
<keyword evidence="5" id="KW-1185">Reference proteome</keyword>
<dbReference type="EMBL" id="OCNH01000009">
    <property type="protein sequence ID" value="SOD99141.1"/>
    <property type="molecule type" value="Genomic_DNA"/>
</dbReference>
<evidence type="ECO:0000256" key="1">
    <source>
        <dbReference type="SAM" id="Coils"/>
    </source>
</evidence>
<evidence type="ECO:0000259" key="3">
    <source>
        <dbReference type="Pfam" id="PF06580"/>
    </source>
</evidence>
<dbReference type="PANTHER" id="PTHR34220:SF7">
    <property type="entry name" value="SENSOR HISTIDINE KINASE YPDA"/>
    <property type="match status" value="1"/>
</dbReference>
<accession>A0A286GUE1</accession>
<dbReference type="RefSeq" id="WP_097131647.1">
    <property type="nucleotide sequence ID" value="NZ_OCNH01000009.1"/>
</dbReference>
<gene>
    <name evidence="4" type="ORF">SAMN06269250_6290</name>
</gene>
<feature type="transmembrane region" description="Helical" evidence="2">
    <location>
        <begin position="43"/>
        <end position="65"/>
    </location>
</feature>
<name>A0A286GUE1_9BACT</name>
<dbReference type="InterPro" id="IPR050640">
    <property type="entry name" value="Bact_2-comp_sensor_kinase"/>
</dbReference>
<proteinExistence type="predicted"/>
<feature type="transmembrane region" description="Helical" evidence="2">
    <location>
        <begin position="123"/>
        <end position="144"/>
    </location>
</feature>
<dbReference type="PANTHER" id="PTHR34220">
    <property type="entry name" value="SENSOR HISTIDINE KINASE YPDA"/>
    <property type="match status" value="1"/>
</dbReference>
<dbReference type="Pfam" id="PF06580">
    <property type="entry name" value="His_kinase"/>
    <property type="match status" value="1"/>
</dbReference>
<evidence type="ECO:0000256" key="2">
    <source>
        <dbReference type="SAM" id="Phobius"/>
    </source>
</evidence>
<dbReference type="GO" id="GO:0000155">
    <property type="term" value="F:phosphorelay sensor kinase activity"/>
    <property type="evidence" value="ECO:0007669"/>
    <property type="project" value="InterPro"/>
</dbReference>
<keyword evidence="2" id="KW-0812">Transmembrane</keyword>
<reference evidence="5" key="1">
    <citation type="submission" date="2017-09" db="EMBL/GenBank/DDBJ databases">
        <authorList>
            <person name="Varghese N."/>
            <person name="Submissions S."/>
        </authorList>
    </citation>
    <scope>NUCLEOTIDE SEQUENCE [LARGE SCALE GENOMIC DNA]</scope>
    <source>
        <strain evidence="5">DSM 29961</strain>
    </source>
</reference>
<feature type="transmembrane region" description="Helical" evidence="2">
    <location>
        <begin position="77"/>
        <end position="103"/>
    </location>
</feature>
<organism evidence="4 5">
    <name type="scientific">Spirosoma fluviale</name>
    <dbReference type="NCBI Taxonomy" id="1597977"/>
    <lineage>
        <taxon>Bacteria</taxon>
        <taxon>Pseudomonadati</taxon>
        <taxon>Bacteroidota</taxon>
        <taxon>Cytophagia</taxon>
        <taxon>Cytophagales</taxon>
        <taxon>Cytophagaceae</taxon>
        <taxon>Spirosoma</taxon>
    </lineage>
</organism>
<feature type="transmembrane region" description="Helical" evidence="2">
    <location>
        <begin position="12"/>
        <end position="31"/>
    </location>
</feature>
<keyword evidence="2" id="KW-0472">Membrane</keyword>
<dbReference type="AlphaFoldDB" id="A0A286GUE1"/>